<gene>
    <name evidence="1" type="ORF">QO002_000567</name>
</gene>
<evidence type="ECO:0000313" key="1">
    <source>
        <dbReference type="EMBL" id="MDQ0318429.1"/>
    </source>
</evidence>
<protein>
    <submittedName>
        <fullName evidence="1">Uncharacterized protein</fullName>
    </submittedName>
</protein>
<name>A0ABU0BL13_9HYPH</name>
<proteinExistence type="predicted"/>
<evidence type="ECO:0000313" key="2">
    <source>
        <dbReference type="Proteomes" id="UP001230207"/>
    </source>
</evidence>
<reference evidence="1 2" key="1">
    <citation type="submission" date="2023-07" db="EMBL/GenBank/DDBJ databases">
        <title>Genomic Encyclopedia of Type Strains, Phase IV (KMG-IV): sequencing the most valuable type-strain genomes for metagenomic binning, comparative biology and taxonomic classification.</title>
        <authorList>
            <person name="Goeker M."/>
        </authorList>
    </citation>
    <scope>NUCLEOTIDE SEQUENCE [LARGE SCALE GENOMIC DNA]</scope>
    <source>
        <strain evidence="1 2">DSM 1112</strain>
    </source>
</reference>
<sequence length="87" mass="8665">MPDRFSNNAASLSGPASHAFTITPSDTADLAEAVRALYVGSGGAVSVRTVSGASVTFLTVAGGAILPVRADRVFQTGTTAADIVGLI</sequence>
<organism evidence="1 2">
    <name type="scientific">Pararhizobium capsulatum DSM 1112</name>
    <dbReference type="NCBI Taxonomy" id="1121113"/>
    <lineage>
        <taxon>Bacteria</taxon>
        <taxon>Pseudomonadati</taxon>
        <taxon>Pseudomonadota</taxon>
        <taxon>Alphaproteobacteria</taxon>
        <taxon>Hyphomicrobiales</taxon>
        <taxon>Rhizobiaceae</taxon>
        <taxon>Rhizobium/Agrobacterium group</taxon>
        <taxon>Pararhizobium</taxon>
    </lineage>
</organism>
<dbReference type="EMBL" id="JAUSVF010000001">
    <property type="protein sequence ID" value="MDQ0318429.1"/>
    <property type="molecule type" value="Genomic_DNA"/>
</dbReference>
<dbReference type="RefSeq" id="WP_307226480.1">
    <property type="nucleotide sequence ID" value="NZ_JAUSVF010000001.1"/>
</dbReference>
<comment type="caution">
    <text evidence="1">The sequence shown here is derived from an EMBL/GenBank/DDBJ whole genome shotgun (WGS) entry which is preliminary data.</text>
</comment>
<keyword evidence="2" id="KW-1185">Reference proteome</keyword>
<dbReference type="Proteomes" id="UP001230207">
    <property type="component" value="Unassembled WGS sequence"/>
</dbReference>
<accession>A0ABU0BL13</accession>